<dbReference type="PANTHER" id="PTHR30193">
    <property type="entry name" value="ABC TRANSPORTER PERMEASE PROTEIN"/>
    <property type="match status" value="1"/>
</dbReference>
<dbReference type="EMBL" id="JBBPCC010000005">
    <property type="protein sequence ID" value="MEK8128185.1"/>
    <property type="molecule type" value="Genomic_DNA"/>
</dbReference>
<feature type="transmembrane region" description="Helical" evidence="7">
    <location>
        <begin position="20"/>
        <end position="37"/>
    </location>
</feature>
<dbReference type="RefSeq" id="WP_341415255.1">
    <property type="nucleotide sequence ID" value="NZ_JBBPCC010000005.1"/>
</dbReference>
<dbReference type="InterPro" id="IPR000515">
    <property type="entry name" value="MetI-like"/>
</dbReference>
<evidence type="ECO:0000256" key="6">
    <source>
        <dbReference type="ARBA" id="ARBA00023136"/>
    </source>
</evidence>
<evidence type="ECO:0000256" key="3">
    <source>
        <dbReference type="ARBA" id="ARBA00022475"/>
    </source>
</evidence>
<evidence type="ECO:0000256" key="7">
    <source>
        <dbReference type="RuleBase" id="RU363032"/>
    </source>
</evidence>
<evidence type="ECO:0000313" key="10">
    <source>
        <dbReference type="Proteomes" id="UP001469365"/>
    </source>
</evidence>
<dbReference type="Pfam" id="PF00528">
    <property type="entry name" value="BPD_transp_1"/>
    <property type="match status" value="1"/>
</dbReference>
<keyword evidence="5 7" id="KW-1133">Transmembrane helix</keyword>
<feature type="transmembrane region" description="Helical" evidence="7">
    <location>
        <begin position="80"/>
        <end position="101"/>
    </location>
</feature>
<accession>A0ABU9DH62</accession>
<dbReference type="InterPro" id="IPR051393">
    <property type="entry name" value="ABC_transporter_permease"/>
</dbReference>
<dbReference type="PROSITE" id="PS50928">
    <property type="entry name" value="ABC_TM1"/>
    <property type="match status" value="1"/>
</dbReference>
<name>A0ABU9DH62_9BACL</name>
<comment type="caution">
    <text evidence="9">The sequence shown here is derived from an EMBL/GenBank/DDBJ whole genome shotgun (WGS) entry which is preliminary data.</text>
</comment>
<feature type="transmembrane region" description="Helical" evidence="7">
    <location>
        <begin position="234"/>
        <end position="256"/>
    </location>
</feature>
<evidence type="ECO:0000256" key="5">
    <source>
        <dbReference type="ARBA" id="ARBA00022989"/>
    </source>
</evidence>
<feature type="transmembrane region" description="Helical" evidence="7">
    <location>
        <begin position="113"/>
        <end position="134"/>
    </location>
</feature>
<evidence type="ECO:0000313" key="9">
    <source>
        <dbReference type="EMBL" id="MEK8128185.1"/>
    </source>
</evidence>
<keyword evidence="6 7" id="KW-0472">Membrane</keyword>
<proteinExistence type="inferred from homology"/>
<dbReference type="InterPro" id="IPR035906">
    <property type="entry name" value="MetI-like_sf"/>
</dbReference>
<gene>
    <name evidence="9" type="ORF">WMW72_09745</name>
</gene>
<evidence type="ECO:0000256" key="2">
    <source>
        <dbReference type="ARBA" id="ARBA00022448"/>
    </source>
</evidence>
<keyword evidence="10" id="KW-1185">Reference proteome</keyword>
<dbReference type="Gene3D" id="1.10.3720.10">
    <property type="entry name" value="MetI-like"/>
    <property type="match status" value="1"/>
</dbReference>
<evidence type="ECO:0000256" key="1">
    <source>
        <dbReference type="ARBA" id="ARBA00004651"/>
    </source>
</evidence>
<dbReference type="PANTHER" id="PTHR30193:SF37">
    <property type="entry name" value="INNER MEMBRANE ABC TRANSPORTER PERMEASE PROTEIN YCJO"/>
    <property type="match status" value="1"/>
</dbReference>
<comment type="similarity">
    <text evidence="7">Belongs to the binding-protein-dependent transport system permease family.</text>
</comment>
<feature type="transmembrane region" description="Helical" evidence="7">
    <location>
        <begin position="291"/>
        <end position="311"/>
    </location>
</feature>
<protein>
    <submittedName>
        <fullName evidence="9">Sugar ABC transporter permease</fullName>
    </submittedName>
</protein>
<keyword evidence="3" id="KW-1003">Cell membrane</keyword>
<feature type="transmembrane region" description="Helical" evidence="7">
    <location>
        <begin position="175"/>
        <end position="197"/>
    </location>
</feature>
<feature type="domain" description="ABC transmembrane type-1" evidence="8">
    <location>
        <begin position="76"/>
        <end position="310"/>
    </location>
</feature>
<keyword evidence="2 7" id="KW-0813">Transport</keyword>
<evidence type="ECO:0000259" key="8">
    <source>
        <dbReference type="PROSITE" id="PS50928"/>
    </source>
</evidence>
<organism evidence="9 10">
    <name type="scientific">Paenibacillus filicis</name>
    <dbReference type="NCBI Taxonomy" id="669464"/>
    <lineage>
        <taxon>Bacteria</taxon>
        <taxon>Bacillati</taxon>
        <taxon>Bacillota</taxon>
        <taxon>Bacilli</taxon>
        <taxon>Bacillales</taxon>
        <taxon>Paenibacillaceae</taxon>
        <taxon>Paenibacillus</taxon>
    </lineage>
</organism>
<comment type="subcellular location">
    <subcellularLocation>
        <location evidence="1 7">Cell membrane</location>
        <topology evidence="1 7">Multi-pass membrane protein</topology>
    </subcellularLocation>
</comment>
<sequence length="321" mass="36018">MMKRKWNPAKVRYDHSAYLYLLPVFLLLGVFTVYPVVNTLVTSFKLDYRFLTGDYAGWSLTNYGDVIQDPIFGRALVNTLFIAFVCVPCSMLVSLLLALGLHSIKRLKGLYLTIFYLPQVTNVIAAGMVFAYIFNTHYGLMNVVLGWFGMDPVSWISGEGILGSPQLYNEAYMRCLFVLFTYSLWDGLSLHILLFLVGLQNIDRSYYEAANLDGASKWTIVRKITLPLLSPTTIFVFVTSVIFAFRAYASVIALFGSSYGPPGDNSKMMITLVGYIMDALGNYLRPGAVSSASAAAVILVLMVMVVVYLQLKWTKKRVFYQ</sequence>
<dbReference type="CDD" id="cd06261">
    <property type="entry name" value="TM_PBP2"/>
    <property type="match status" value="1"/>
</dbReference>
<evidence type="ECO:0000256" key="4">
    <source>
        <dbReference type="ARBA" id="ARBA00022692"/>
    </source>
</evidence>
<keyword evidence="4 7" id="KW-0812">Transmembrane</keyword>
<reference evidence="9 10" key="1">
    <citation type="submission" date="2024-04" db="EMBL/GenBank/DDBJ databases">
        <title>draft genome sequnece of Paenibacillus filicis.</title>
        <authorList>
            <person name="Kim D.-U."/>
        </authorList>
    </citation>
    <scope>NUCLEOTIDE SEQUENCE [LARGE SCALE GENOMIC DNA]</scope>
    <source>
        <strain evidence="9 10">KACC14197</strain>
    </source>
</reference>
<dbReference type="SUPFAM" id="SSF161098">
    <property type="entry name" value="MetI-like"/>
    <property type="match status" value="1"/>
</dbReference>
<dbReference type="Proteomes" id="UP001469365">
    <property type="component" value="Unassembled WGS sequence"/>
</dbReference>